<accession>A0ABN2M4F9</accession>
<evidence type="ECO:0000256" key="3">
    <source>
        <dbReference type="ARBA" id="ARBA00022839"/>
    </source>
</evidence>
<proteinExistence type="predicted"/>
<name>A0ABN2M4F9_9MICO</name>
<feature type="domain" description="Exonuclease" evidence="4">
    <location>
        <begin position="43"/>
        <end position="217"/>
    </location>
</feature>
<comment type="caution">
    <text evidence="5">The sequence shown here is derived from an EMBL/GenBank/DDBJ whole genome shotgun (WGS) entry which is preliminary data.</text>
</comment>
<sequence>MAWFGKERGRTKSLDRLSTQPGALGVYAAAGLPDPHTPAGDLRLLAIDIETTGLDPDRDILLSIGFVPVDGYAITLAGARSVRVRPPAGHAGVGASATIHGLTDDAVEAGIPASEALDVVAEALTGRVLLAHHAPIEVGFLSRLCREVSGAELPCRVVDTMELARRAYPPHINPPGALRLWAARERHGLPVYAAHDALLDALACAELYLAQLAEIEARSDRPITVDRLT</sequence>
<dbReference type="EMBL" id="BAAAPO010000062">
    <property type="protein sequence ID" value="GAA1808863.1"/>
    <property type="molecule type" value="Genomic_DNA"/>
</dbReference>
<dbReference type="CDD" id="cd06127">
    <property type="entry name" value="DEDDh"/>
    <property type="match status" value="1"/>
</dbReference>
<dbReference type="SMART" id="SM00479">
    <property type="entry name" value="EXOIII"/>
    <property type="match status" value="1"/>
</dbReference>
<dbReference type="InterPro" id="IPR036397">
    <property type="entry name" value="RNaseH_sf"/>
</dbReference>
<dbReference type="PANTHER" id="PTHR30231:SF4">
    <property type="entry name" value="PROTEIN NEN2"/>
    <property type="match status" value="1"/>
</dbReference>
<keyword evidence="3 5" id="KW-0269">Exonuclease</keyword>
<keyword evidence="1" id="KW-0540">Nuclease</keyword>
<dbReference type="RefSeq" id="WP_344088716.1">
    <property type="nucleotide sequence ID" value="NZ_BAAAPO010000062.1"/>
</dbReference>
<evidence type="ECO:0000256" key="2">
    <source>
        <dbReference type="ARBA" id="ARBA00022801"/>
    </source>
</evidence>
<evidence type="ECO:0000259" key="4">
    <source>
        <dbReference type="SMART" id="SM00479"/>
    </source>
</evidence>
<keyword evidence="6" id="KW-1185">Reference proteome</keyword>
<organism evidence="5 6">
    <name type="scientific">Nostocoides veronense</name>
    <dbReference type="NCBI Taxonomy" id="330836"/>
    <lineage>
        <taxon>Bacteria</taxon>
        <taxon>Bacillati</taxon>
        <taxon>Actinomycetota</taxon>
        <taxon>Actinomycetes</taxon>
        <taxon>Micrococcales</taxon>
        <taxon>Intrasporangiaceae</taxon>
        <taxon>Nostocoides</taxon>
    </lineage>
</organism>
<dbReference type="PANTHER" id="PTHR30231">
    <property type="entry name" value="DNA POLYMERASE III SUBUNIT EPSILON"/>
    <property type="match status" value="1"/>
</dbReference>
<gene>
    <name evidence="5" type="ORF">GCM10009811_35160</name>
</gene>
<dbReference type="Gene3D" id="3.30.420.10">
    <property type="entry name" value="Ribonuclease H-like superfamily/Ribonuclease H"/>
    <property type="match status" value="1"/>
</dbReference>
<dbReference type="InterPro" id="IPR013520">
    <property type="entry name" value="Ribonucl_H"/>
</dbReference>
<keyword evidence="2" id="KW-0378">Hydrolase</keyword>
<dbReference type="GO" id="GO:0004527">
    <property type="term" value="F:exonuclease activity"/>
    <property type="evidence" value="ECO:0007669"/>
    <property type="project" value="UniProtKB-KW"/>
</dbReference>
<dbReference type="Pfam" id="PF00929">
    <property type="entry name" value="RNase_T"/>
    <property type="match status" value="1"/>
</dbReference>
<reference evidence="5 6" key="1">
    <citation type="journal article" date="2019" name="Int. J. Syst. Evol. Microbiol.">
        <title>The Global Catalogue of Microorganisms (GCM) 10K type strain sequencing project: providing services to taxonomists for standard genome sequencing and annotation.</title>
        <authorList>
            <consortium name="The Broad Institute Genomics Platform"/>
            <consortium name="The Broad Institute Genome Sequencing Center for Infectious Disease"/>
            <person name="Wu L."/>
            <person name="Ma J."/>
        </authorList>
    </citation>
    <scope>NUCLEOTIDE SEQUENCE [LARGE SCALE GENOMIC DNA]</scope>
    <source>
        <strain evidence="5 6">JCM 15592</strain>
    </source>
</reference>
<dbReference type="Proteomes" id="UP001499938">
    <property type="component" value="Unassembled WGS sequence"/>
</dbReference>
<evidence type="ECO:0000256" key="1">
    <source>
        <dbReference type="ARBA" id="ARBA00022722"/>
    </source>
</evidence>
<dbReference type="SUPFAM" id="SSF53098">
    <property type="entry name" value="Ribonuclease H-like"/>
    <property type="match status" value="1"/>
</dbReference>
<evidence type="ECO:0000313" key="5">
    <source>
        <dbReference type="EMBL" id="GAA1808863.1"/>
    </source>
</evidence>
<dbReference type="InterPro" id="IPR012337">
    <property type="entry name" value="RNaseH-like_sf"/>
</dbReference>
<evidence type="ECO:0000313" key="6">
    <source>
        <dbReference type="Proteomes" id="UP001499938"/>
    </source>
</evidence>
<protein>
    <submittedName>
        <fullName evidence="5">Exonuclease domain-containing protein</fullName>
    </submittedName>
</protein>